<reference evidence="1" key="1">
    <citation type="submission" date="2019-08" db="EMBL/GenBank/DDBJ databases">
        <authorList>
            <person name="Kucharzyk K."/>
            <person name="Murdoch R.W."/>
            <person name="Higgins S."/>
            <person name="Loffler F."/>
        </authorList>
    </citation>
    <scope>NUCLEOTIDE SEQUENCE</scope>
</reference>
<organism evidence="1">
    <name type="scientific">bioreactor metagenome</name>
    <dbReference type="NCBI Taxonomy" id="1076179"/>
    <lineage>
        <taxon>unclassified sequences</taxon>
        <taxon>metagenomes</taxon>
        <taxon>ecological metagenomes</taxon>
    </lineage>
</organism>
<dbReference type="EMBL" id="VSSQ01053550">
    <property type="protein sequence ID" value="MPN07573.1"/>
    <property type="molecule type" value="Genomic_DNA"/>
</dbReference>
<comment type="caution">
    <text evidence="1">The sequence shown here is derived from an EMBL/GenBank/DDBJ whole genome shotgun (WGS) entry which is preliminary data.</text>
</comment>
<name>A0A645F4T6_9ZZZZ</name>
<protein>
    <submittedName>
        <fullName evidence="1">Uncharacterized protein</fullName>
    </submittedName>
</protein>
<dbReference type="AlphaFoldDB" id="A0A645F4T6"/>
<accession>A0A645F4T6</accession>
<sequence length="173" mass="17512">MLPKRCQLLFLRLVLEIQRGRVHAVAQAGVGGTVGKDMAQMGSAVAAHSLGAYHAVAAVHDIGDGAGQGLVKAGPAAAGVKLGMGVEQLVAAADAVIAAIGPELLVFAGERPLGGSVARDLEGRGFGALVLQQGLPFLVGFLDREAHDEQLISIEEAQSGGKPAQSAWSGCDS</sequence>
<gene>
    <name evidence="1" type="ORF">SDC9_154844</name>
</gene>
<proteinExistence type="predicted"/>
<evidence type="ECO:0000313" key="1">
    <source>
        <dbReference type="EMBL" id="MPN07573.1"/>
    </source>
</evidence>